<dbReference type="PANTHER" id="PTHR33446:SF2">
    <property type="entry name" value="PROTEIN TONB"/>
    <property type="match status" value="1"/>
</dbReference>
<dbReference type="Proteomes" id="UP000199072">
    <property type="component" value="Unassembled WGS sequence"/>
</dbReference>
<keyword evidence="7" id="KW-0653">Protein transport</keyword>
<evidence type="ECO:0000256" key="6">
    <source>
        <dbReference type="ARBA" id="ARBA00022692"/>
    </source>
</evidence>
<reference evidence="12 13" key="1">
    <citation type="submission" date="2016-10" db="EMBL/GenBank/DDBJ databases">
        <authorList>
            <person name="de Groot N.N."/>
        </authorList>
    </citation>
    <scope>NUCLEOTIDE SEQUENCE [LARGE SCALE GENOMIC DNA]</scope>
    <source>
        <strain evidence="12 13">47C3B</strain>
    </source>
</reference>
<dbReference type="PANTHER" id="PTHR33446">
    <property type="entry name" value="PROTEIN TONB-RELATED"/>
    <property type="match status" value="1"/>
</dbReference>
<dbReference type="EMBL" id="FNAI01000007">
    <property type="protein sequence ID" value="SDE54276.1"/>
    <property type="molecule type" value="Genomic_DNA"/>
</dbReference>
<dbReference type="Pfam" id="PF03544">
    <property type="entry name" value="TonB_C"/>
    <property type="match status" value="1"/>
</dbReference>
<dbReference type="InterPro" id="IPR006260">
    <property type="entry name" value="TonB/TolA_C"/>
</dbReference>
<feature type="domain" description="TonB C-terminal" evidence="11">
    <location>
        <begin position="229"/>
        <end position="319"/>
    </location>
</feature>
<dbReference type="NCBIfam" id="TIGR01352">
    <property type="entry name" value="tonB_Cterm"/>
    <property type="match status" value="1"/>
</dbReference>
<dbReference type="OrthoDB" id="649093at2"/>
<keyword evidence="9" id="KW-0472">Membrane</keyword>
<gene>
    <name evidence="12" type="ORF">SAMN05216464_10797</name>
</gene>
<keyword evidence="10" id="KW-0732">Signal</keyword>
<evidence type="ECO:0000256" key="8">
    <source>
        <dbReference type="ARBA" id="ARBA00022989"/>
    </source>
</evidence>
<evidence type="ECO:0000256" key="2">
    <source>
        <dbReference type="ARBA" id="ARBA00006555"/>
    </source>
</evidence>
<dbReference type="PROSITE" id="PS52015">
    <property type="entry name" value="TONB_CTD"/>
    <property type="match status" value="1"/>
</dbReference>
<dbReference type="Pfam" id="PF07661">
    <property type="entry name" value="MORN_2"/>
    <property type="match status" value="2"/>
</dbReference>
<dbReference type="SUPFAM" id="SSF82185">
    <property type="entry name" value="Histone H3 K4-specific methyltransferase SET7/9 N-terminal domain"/>
    <property type="match status" value="1"/>
</dbReference>
<feature type="chain" id="PRO_5011562974" evidence="10">
    <location>
        <begin position="19"/>
        <end position="319"/>
    </location>
</feature>
<dbReference type="STRING" id="1391627.SAMN05216464_10797"/>
<feature type="signal peptide" evidence="10">
    <location>
        <begin position="1"/>
        <end position="18"/>
    </location>
</feature>
<name>A0A1G7DSZ0_9SPHI</name>
<evidence type="ECO:0000259" key="11">
    <source>
        <dbReference type="PROSITE" id="PS52015"/>
    </source>
</evidence>
<protein>
    <submittedName>
        <fullName evidence="12">TonB family C-terminal domain-containing protein</fullName>
    </submittedName>
</protein>
<keyword evidence="8" id="KW-1133">Transmembrane helix</keyword>
<evidence type="ECO:0000256" key="4">
    <source>
        <dbReference type="ARBA" id="ARBA00022475"/>
    </source>
</evidence>
<evidence type="ECO:0000313" key="13">
    <source>
        <dbReference type="Proteomes" id="UP000199072"/>
    </source>
</evidence>
<evidence type="ECO:0000256" key="9">
    <source>
        <dbReference type="ARBA" id="ARBA00023136"/>
    </source>
</evidence>
<comment type="similarity">
    <text evidence="2">Belongs to the TonB family.</text>
</comment>
<evidence type="ECO:0000256" key="7">
    <source>
        <dbReference type="ARBA" id="ARBA00022927"/>
    </source>
</evidence>
<keyword evidence="4" id="KW-1003">Cell membrane</keyword>
<evidence type="ECO:0000256" key="1">
    <source>
        <dbReference type="ARBA" id="ARBA00004383"/>
    </source>
</evidence>
<dbReference type="GO" id="GO:0098797">
    <property type="term" value="C:plasma membrane protein complex"/>
    <property type="evidence" value="ECO:0007669"/>
    <property type="project" value="TreeGrafter"/>
</dbReference>
<sequence length="319" mass="35712">MKLLLTLSLIFIGSLCLAQQGQNVYYIKNNGKYVDVRDSADYVRIVREPDSGTVLYNVTELYINGKRKLLGQSKSIVSALYEGTCRTFYANGQRESIASYKDGEKNGEDFEYYPNGELYLQKTYQNNTTIDVRNDYQIKNNNDSLGKAQVTDGNGYFKGYDDKFAYIEEEGPVKDGKRDGTWKGEFKDIHTSFTEIYDNGKLVNGTAIEKNGKSSNYSGTRRKVPEFKGGVKAFGSFLSRHINYPARARENNVEGSVILSFIVEKTGELSGIKVAKSVSAELDAEAVRVLKKSPLWTPGTQFGNPVRVSYSIPISFILN</sequence>
<organism evidence="12 13">
    <name type="scientific">Mucilaginibacter pineti</name>
    <dbReference type="NCBI Taxonomy" id="1391627"/>
    <lineage>
        <taxon>Bacteria</taxon>
        <taxon>Pseudomonadati</taxon>
        <taxon>Bacteroidota</taxon>
        <taxon>Sphingobacteriia</taxon>
        <taxon>Sphingobacteriales</taxon>
        <taxon>Sphingobacteriaceae</taxon>
        <taxon>Mucilaginibacter</taxon>
    </lineage>
</organism>
<dbReference type="AlphaFoldDB" id="A0A1G7DSZ0"/>
<dbReference type="InterPro" id="IPR011652">
    <property type="entry name" value="MORN_2"/>
</dbReference>
<evidence type="ECO:0000256" key="10">
    <source>
        <dbReference type="SAM" id="SignalP"/>
    </source>
</evidence>
<dbReference type="InterPro" id="IPR037682">
    <property type="entry name" value="TonB_C"/>
</dbReference>
<keyword evidence="13" id="KW-1185">Reference proteome</keyword>
<evidence type="ECO:0000313" key="12">
    <source>
        <dbReference type="EMBL" id="SDE54276.1"/>
    </source>
</evidence>
<evidence type="ECO:0000256" key="3">
    <source>
        <dbReference type="ARBA" id="ARBA00022448"/>
    </source>
</evidence>
<keyword evidence="6" id="KW-0812">Transmembrane</keyword>
<dbReference type="InterPro" id="IPR051045">
    <property type="entry name" value="TonB-dependent_transducer"/>
</dbReference>
<evidence type="ECO:0000256" key="5">
    <source>
        <dbReference type="ARBA" id="ARBA00022519"/>
    </source>
</evidence>
<dbReference type="SUPFAM" id="SSF74653">
    <property type="entry name" value="TolA/TonB C-terminal domain"/>
    <property type="match status" value="1"/>
</dbReference>
<dbReference type="GO" id="GO:0031992">
    <property type="term" value="F:energy transducer activity"/>
    <property type="evidence" value="ECO:0007669"/>
    <property type="project" value="TreeGrafter"/>
</dbReference>
<proteinExistence type="inferred from homology"/>
<dbReference type="RefSeq" id="WP_091150415.1">
    <property type="nucleotide sequence ID" value="NZ_FNAI01000007.1"/>
</dbReference>
<dbReference type="Gene3D" id="2.20.110.10">
    <property type="entry name" value="Histone H3 K4-specific methyltransferase SET7/9 N-terminal domain"/>
    <property type="match status" value="1"/>
</dbReference>
<accession>A0A1G7DSZ0</accession>
<dbReference type="Gene3D" id="3.30.1150.10">
    <property type="match status" value="1"/>
</dbReference>
<keyword evidence="5" id="KW-0997">Cell inner membrane</keyword>
<dbReference type="GO" id="GO:0055085">
    <property type="term" value="P:transmembrane transport"/>
    <property type="evidence" value="ECO:0007669"/>
    <property type="project" value="InterPro"/>
</dbReference>
<dbReference type="GO" id="GO:0015031">
    <property type="term" value="P:protein transport"/>
    <property type="evidence" value="ECO:0007669"/>
    <property type="project" value="UniProtKB-KW"/>
</dbReference>
<comment type="subcellular location">
    <subcellularLocation>
        <location evidence="1">Cell inner membrane</location>
        <topology evidence="1">Single-pass membrane protein</topology>
        <orientation evidence="1">Periplasmic side</orientation>
    </subcellularLocation>
</comment>
<keyword evidence="3" id="KW-0813">Transport</keyword>